<evidence type="ECO:0000313" key="3">
    <source>
        <dbReference type="Proteomes" id="UP000189739"/>
    </source>
</evidence>
<dbReference type="PROSITE" id="PS51257">
    <property type="entry name" value="PROKAR_LIPOPROTEIN"/>
    <property type="match status" value="1"/>
</dbReference>
<dbReference type="PANTHER" id="PTHR37833">
    <property type="entry name" value="LIPOPROTEIN-RELATED"/>
    <property type="match status" value="1"/>
</dbReference>
<evidence type="ECO:0008006" key="4">
    <source>
        <dbReference type="Google" id="ProtNLM"/>
    </source>
</evidence>
<dbReference type="InterPro" id="IPR013783">
    <property type="entry name" value="Ig-like_fold"/>
</dbReference>
<dbReference type="AlphaFoldDB" id="A0A1S9PJ98"/>
<dbReference type="OrthoDB" id="826619at2"/>
<accession>A0A1S9PJ98</accession>
<feature type="chain" id="PRO_5013272779" description="DUF1573 domain-containing protein" evidence="1">
    <location>
        <begin position="18"/>
        <end position="142"/>
    </location>
</feature>
<sequence length="142" mass="14807">MKKLIVCAMVAATLLSAACGSSTQSGNAATAENAGATNAPVMKFEKDTHDFGKIKTGDKVTYEFKFTNTGKSPLIIQDAIATCGCTKPEWPKTPVQPGADGVVKVTFDSTGKSGLQDKQITVTANTNPAQTMVHLIGEVATK</sequence>
<reference evidence="2 3" key="1">
    <citation type="submission" date="2016-07" db="EMBL/GenBank/DDBJ databases">
        <title>Genomic analysis of zinc-resistant bacterium Mucilaginibacter pedocola TBZ30.</title>
        <authorList>
            <person name="Huang J."/>
            <person name="Tang J."/>
        </authorList>
    </citation>
    <scope>NUCLEOTIDE SEQUENCE [LARGE SCALE GENOMIC DNA]</scope>
    <source>
        <strain evidence="2 3">TBZ30</strain>
    </source>
</reference>
<feature type="signal peptide" evidence="1">
    <location>
        <begin position="1"/>
        <end position="17"/>
    </location>
</feature>
<dbReference type="Gene3D" id="2.60.40.10">
    <property type="entry name" value="Immunoglobulins"/>
    <property type="match status" value="1"/>
</dbReference>
<keyword evidence="1" id="KW-0732">Signal</keyword>
<dbReference type="InterPro" id="IPR011467">
    <property type="entry name" value="DUF1573"/>
</dbReference>
<keyword evidence="3" id="KW-1185">Reference proteome</keyword>
<organism evidence="2 3">
    <name type="scientific">Mucilaginibacter pedocola</name>
    <dbReference type="NCBI Taxonomy" id="1792845"/>
    <lineage>
        <taxon>Bacteria</taxon>
        <taxon>Pseudomonadati</taxon>
        <taxon>Bacteroidota</taxon>
        <taxon>Sphingobacteriia</taxon>
        <taxon>Sphingobacteriales</taxon>
        <taxon>Sphingobacteriaceae</taxon>
        <taxon>Mucilaginibacter</taxon>
    </lineage>
</organism>
<dbReference type="STRING" id="1792845.BC343_21565"/>
<gene>
    <name evidence="2" type="ORF">BC343_21565</name>
</gene>
<dbReference type="PANTHER" id="PTHR37833:SF1">
    <property type="entry name" value="SIGNAL PEPTIDE PROTEIN"/>
    <property type="match status" value="1"/>
</dbReference>
<comment type="caution">
    <text evidence="2">The sequence shown here is derived from an EMBL/GenBank/DDBJ whole genome shotgun (WGS) entry which is preliminary data.</text>
</comment>
<name>A0A1S9PJ98_9SPHI</name>
<evidence type="ECO:0000313" key="2">
    <source>
        <dbReference type="EMBL" id="OOQ61041.1"/>
    </source>
</evidence>
<dbReference type="Pfam" id="PF07610">
    <property type="entry name" value="DUF1573"/>
    <property type="match status" value="1"/>
</dbReference>
<proteinExistence type="predicted"/>
<dbReference type="RefSeq" id="WP_078346868.1">
    <property type="nucleotide sequence ID" value="NZ_MBTF01000003.1"/>
</dbReference>
<dbReference type="EMBL" id="MBTF01000003">
    <property type="protein sequence ID" value="OOQ61041.1"/>
    <property type="molecule type" value="Genomic_DNA"/>
</dbReference>
<evidence type="ECO:0000256" key="1">
    <source>
        <dbReference type="SAM" id="SignalP"/>
    </source>
</evidence>
<protein>
    <recommendedName>
        <fullName evidence="4">DUF1573 domain-containing protein</fullName>
    </recommendedName>
</protein>
<dbReference type="Proteomes" id="UP000189739">
    <property type="component" value="Unassembled WGS sequence"/>
</dbReference>